<dbReference type="Proteomes" id="UP001183410">
    <property type="component" value="Unassembled WGS sequence"/>
</dbReference>
<evidence type="ECO:0000256" key="1">
    <source>
        <dbReference type="ARBA" id="ARBA00022630"/>
    </source>
</evidence>
<dbReference type="Gene3D" id="1.10.540.10">
    <property type="entry name" value="Acyl-CoA dehydrogenase/oxidase, N-terminal domain"/>
    <property type="match status" value="1"/>
</dbReference>
<evidence type="ECO:0000256" key="3">
    <source>
        <dbReference type="ARBA" id="ARBA00023002"/>
    </source>
</evidence>
<organism evidence="4 5">
    <name type="scientific">Streptomyces chisholmiae</name>
    <dbReference type="NCBI Taxonomy" id="3075540"/>
    <lineage>
        <taxon>Bacteria</taxon>
        <taxon>Bacillati</taxon>
        <taxon>Actinomycetota</taxon>
        <taxon>Actinomycetes</taxon>
        <taxon>Kitasatosporales</taxon>
        <taxon>Streptomycetaceae</taxon>
        <taxon>Streptomyces</taxon>
    </lineage>
</organism>
<gene>
    <name evidence="4" type="ORF">RM844_17390</name>
</gene>
<dbReference type="InterPro" id="IPR009100">
    <property type="entry name" value="AcylCoA_DH/oxidase_NM_dom_sf"/>
</dbReference>
<dbReference type="EMBL" id="JAVREO010000009">
    <property type="protein sequence ID" value="MDT0268058.1"/>
    <property type="molecule type" value="Genomic_DNA"/>
</dbReference>
<dbReference type="RefSeq" id="WP_311668142.1">
    <property type="nucleotide sequence ID" value="NZ_JAVREO010000009.1"/>
</dbReference>
<name>A0ABU2JV14_9ACTN</name>
<evidence type="ECO:0000256" key="2">
    <source>
        <dbReference type="ARBA" id="ARBA00022827"/>
    </source>
</evidence>
<dbReference type="InterPro" id="IPR046373">
    <property type="entry name" value="Acyl-CoA_Oxase/DH_mid-dom_sf"/>
</dbReference>
<keyword evidence="3 4" id="KW-0560">Oxidoreductase</keyword>
<keyword evidence="2" id="KW-0274">FAD</keyword>
<keyword evidence="1" id="KW-0285">Flavoprotein</keyword>
<protein>
    <submittedName>
        <fullName evidence="4">Acyl-CoA dehydrogenase family protein</fullName>
        <ecNumber evidence="4">1.-.-.-</ecNumber>
    </submittedName>
</protein>
<evidence type="ECO:0000313" key="4">
    <source>
        <dbReference type="EMBL" id="MDT0268058.1"/>
    </source>
</evidence>
<reference evidence="5" key="1">
    <citation type="submission" date="2023-07" db="EMBL/GenBank/DDBJ databases">
        <title>30 novel species of actinomycetes from the DSMZ collection.</title>
        <authorList>
            <person name="Nouioui I."/>
        </authorList>
    </citation>
    <scope>NUCLEOTIDE SEQUENCE [LARGE SCALE GENOMIC DNA]</scope>
    <source>
        <strain evidence="5">DSM 44915</strain>
    </source>
</reference>
<comment type="caution">
    <text evidence="4">The sequence shown here is derived from an EMBL/GenBank/DDBJ whole genome shotgun (WGS) entry which is preliminary data.</text>
</comment>
<dbReference type="SUPFAM" id="SSF56645">
    <property type="entry name" value="Acyl-CoA dehydrogenase NM domain-like"/>
    <property type="match status" value="1"/>
</dbReference>
<dbReference type="PANTHER" id="PTHR43884:SF20">
    <property type="entry name" value="ACYL-COA DEHYDROGENASE FADE28"/>
    <property type="match status" value="1"/>
</dbReference>
<keyword evidence="5" id="KW-1185">Reference proteome</keyword>
<sequence>MRTLQAERQTLGELLPDFSAALGQATLRELEEENGHAIRLFKRTGGPRLLVPAAQGGLGASAAQSVRVQRAIGSIAPSLAIATTMHHFSVASLVETGAEDTGPLLKAVGTRNMLLASGFAEGVTGISVMKPALTATRSRDGYRLNGTKKPCSLARSMDMLTASVVLEEDGGPQVAVALVLASSDGLTVEPFWGAPVLRAAESDAVVLKDVEVAGEQLVRIGTPDEASVDRVQHAGFLWFELLMSASYLGIASGLVEGVLEKGRGEPTERVLLLARLEAAMAGLDSIARAIDAGTPAAELLTRALLIRYQAQEAIGTTVNAATALLGGMPFISGDPRVHLFAEATRCLAFHPPSLGRAAQPILDTLTGEPLRLV</sequence>
<evidence type="ECO:0000313" key="5">
    <source>
        <dbReference type="Proteomes" id="UP001183410"/>
    </source>
</evidence>
<dbReference type="Gene3D" id="2.40.110.10">
    <property type="entry name" value="Butyryl-CoA Dehydrogenase, subunit A, domain 2"/>
    <property type="match status" value="1"/>
</dbReference>
<proteinExistence type="predicted"/>
<accession>A0ABU2JV14</accession>
<dbReference type="PANTHER" id="PTHR43884">
    <property type="entry name" value="ACYL-COA DEHYDROGENASE"/>
    <property type="match status" value="1"/>
</dbReference>
<dbReference type="EC" id="1.-.-.-" evidence="4"/>
<dbReference type="GO" id="GO:0016491">
    <property type="term" value="F:oxidoreductase activity"/>
    <property type="evidence" value="ECO:0007669"/>
    <property type="project" value="UniProtKB-KW"/>
</dbReference>
<dbReference type="InterPro" id="IPR037069">
    <property type="entry name" value="AcylCoA_DH/ox_N_sf"/>
</dbReference>